<dbReference type="InterPro" id="IPR051943">
    <property type="entry name" value="TRAFAC_Dynamin-like_GTPase"/>
</dbReference>
<evidence type="ECO:0000313" key="3">
    <source>
        <dbReference type="Proteomes" id="UP000038045"/>
    </source>
</evidence>
<evidence type="ECO:0000256" key="1">
    <source>
        <dbReference type="SAM" id="MobiDB-lite"/>
    </source>
</evidence>
<reference evidence="4" key="1">
    <citation type="submission" date="2017-02" db="UniProtKB">
        <authorList>
            <consortium name="WormBaseParasite"/>
        </authorList>
    </citation>
    <scope>IDENTIFICATION</scope>
</reference>
<dbReference type="InterPro" id="IPR045063">
    <property type="entry name" value="Dynamin_N"/>
</dbReference>
<feature type="compositionally biased region" description="Basic and acidic residues" evidence="1">
    <location>
        <begin position="519"/>
        <end position="532"/>
    </location>
</feature>
<sequence>MSFCNFRKKGPQLPPPCSMPSALEALYAYYNKKMLPIEELTQFNKITTPSYTRPELTGKPSIMFIGPYSTGKTTMINYLLNQEYKGSKIGPEPTTDFFTIITYGDEPKIIESSAILCMGDYQFKQVESFGQSFLNKFHQVECPSDILKGMHIIDTPGFYENTNESGTGVGYPYYQVLRYFFQRVEMIVITFDVSRLGSSIPKIMALLEPFKEKVRIVLNKSDNIPPDNALKVRENLLWQLAKTSNSYETPKIYYGSFWEYEYEETFISKFIKKDHLEFEKDINELSKNYKGTRIGQIQKRAKKLRFYYHLHSTILKSYFFVKKRKNWQKIITEKEFFRISKILIDKQIILEANLPPVDEWVNGVKKLNNIKSWKTVEKKLDDQLDEFLTKDISAIIACANQEPPQIWNLMLNRPKVRKRILESGRKMVELQNENVMPKLEENKKTENLPQKNTNNNKSDPPPANNDDQRSPKMKLTTNATKTSTVTKTNTNGTKETNSNVSSKPEESNLKTQTSTEVKTVQDNKEQLPEDKN</sequence>
<evidence type="ECO:0000313" key="4">
    <source>
        <dbReference type="WBParaSite" id="PTRK_0001697600.1"/>
    </source>
</evidence>
<protein>
    <submittedName>
        <fullName evidence="4">Dynamin_N domain-containing protein</fullName>
    </submittedName>
</protein>
<dbReference type="WBParaSite" id="PTRK_0001697600.1">
    <property type="protein sequence ID" value="PTRK_0001697600.1"/>
    <property type="gene ID" value="PTRK_0001697600"/>
</dbReference>
<dbReference type="Proteomes" id="UP000038045">
    <property type="component" value="Unplaced"/>
</dbReference>
<feature type="compositionally biased region" description="Polar residues" evidence="1">
    <location>
        <begin position="447"/>
        <end position="458"/>
    </location>
</feature>
<feature type="region of interest" description="Disordered" evidence="1">
    <location>
        <begin position="431"/>
        <end position="532"/>
    </location>
</feature>
<dbReference type="SUPFAM" id="SSF52540">
    <property type="entry name" value="P-loop containing nucleoside triphosphate hydrolases"/>
    <property type="match status" value="1"/>
</dbReference>
<dbReference type="Gene3D" id="3.40.50.300">
    <property type="entry name" value="P-loop containing nucleotide triphosphate hydrolases"/>
    <property type="match status" value="1"/>
</dbReference>
<feature type="compositionally biased region" description="Polar residues" evidence="1">
    <location>
        <begin position="509"/>
        <end position="518"/>
    </location>
</feature>
<dbReference type="Gene3D" id="1.10.268.20">
    <property type="match status" value="1"/>
</dbReference>
<proteinExistence type="predicted"/>
<accession>A0A0N5A5J5</accession>
<dbReference type="STRING" id="131310.A0A0N5A5J5"/>
<keyword evidence="3" id="KW-1185">Reference proteome</keyword>
<evidence type="ECO:0000259" key="2">
    <source>
        <dbReference type="Pfam" id="PF00350"/>
    </source>
</evidence>
<dbReference type="InterPro" id="IPR027417">
    <property type="entry name" value="P-loop_NTPase"/>
</dbReference>
<dbReference type="AlphaFoldDB" id="A0A0N5A5J5"/>
<dbReference type="PANTHER" id="PTHR43681:SF1">
    <property type="entry name" value="SARCALUMENIN"/>
    <property type="match status" value="1"/>
</dbReference>
<organism evidence="3 4">
    <name type="scientific">Parastrongyloides trichosuri</name>
    <name type="common">Possum-specific nematode worm</name>
    <dbReference type="NCBI Taxonomy" id="131310"/>
    <lineage>
        <taxon>Eukaryota</taxon>
        <taxon>Metazoa</taxon>
        <taxon>Ecdysozoa</taxon>
        <taxon>Nematoda</taxon>
        <taxon>Chromadorea</taxon>
        <taxon>Rhabditida</taxon>
        <taxon>Tylenchina</taxon>
        <taxon>Panagrolaimomorpha</taxon>
        <taxon>Strongyloidoidea</taxon>
        <taxon>Strongyloididae</taxon>
        <taxon>Parastrongyloides</taxon>
    </lineage>
</organism>
<feature type="compositionally biased region" description="Low complexity" evidence="1">
    <location>
        <begin position="474"/>
        <end position="497"/>
    </location>
</feature>
<dbReference type="Pfam" id="PF00350">
    <property type="entry name" value="Dynamin_N"/>
    <property type="match status" value="1"/>
</dbReference>
<name>A0A0N5A5J5_PARTI</name>
<dbReference type="PANTHER" id="PTHR43681">
    <property type="entry name" value="TRANSMEMBRANE GTPASE FZO"/>
    <property type="match status" value="1"/>
</dbReference>
<feature type="domain" description="Dynamin N-terminal" evidence="2">
    <location>
        <begin position="62"/>
        <end position="220"/>
    </location>
</feature>